<evidence type="ECO:0000313" key="2">
    <source>
        <dbReference type="Proteomes" id="UP000275408"/>
    </source>
</evidence>
<protein>
    <submittedName>
        <fullName evidence="1">Uncharacterized protein</fullName>
    </submittedName>
</protein>
<sequence>MHTDGSGTRLLADVIVSYFPQFLCVLPCRHFLVGFNSDEFDELCVTPRIFVFLLNVCKFFVWQSQTDFRSRNVRPGAADIIIMKVMMTRLRFHLPIFFKHFKSLRRHRYFHHQWGARGAATFTNDHLSKLLTFLPCLLLAS</sequence>
<gene>
    <name evidence="1" type="ORF">pdam_00017447</name>
</gene>
<evidence type="ECO:0000313" key="1">
    <source>
        <dbReference type="EMBL" id="RMX49543.1"/>
    </source>
</evidence>
<keyword evidence="2" id="KW-1185">Reference proteome</keyword>
<dbReference type="Proteomes" id="UP000275408">
    <property type="component" value="Unassembled WGS sequence"/>
</dbReference>
<proteinExistence type="predicted"/>
<accession>A0A3M6U789</accession>
<reference evidence="1 2" key="1">
    <citation type="journal article" date="2018" name="Sci. Rep.">
        <title>Comparative analysis of the Pocillopora damicornis genome highlights role of immune system in coral evolution.</title>
        <authorList>
            <person name="Cunning R."/>
            <person name="Bay R.A."/>
            <person name="Gillette P."/>
            <person name="Baker A.C."/>
            <person name="Traylor-Knowles N."/>
        </authorList>
    </citation>
    <scope>NUCLEOTIDE SEQUENCE [LARGE SCALE GENOMIC DNA]</scope>
    <source>
        <strain evidence="1">RSMAS</strain>
        <tissue evidence="1">Whole animal</tissue>
    </source>
</reference>
<dbReference type="OrthoDB" id="5985917at2759"/>
<dbReference type="AlphaFoldDB" id="A0A3M6U789"/>
<organism evidence="1 2">
    <name type="scientific">Pocillopora damicornis</name>
    <name type="common">Cauliflower coral</name>
    <name type="synonym">Millepora damicornis</name>
    <dbReference type="NCBI Taxonomy" id="46731"/>
    <lineage>
        <taxon>Eukaryota</taxon>
        <taxon>Metazoa</taxon>
        <taxon>Cnidaria</taxon>
        <taxon>Anthozoa</taxon>
        <taxon>Hexacorallia</taxon>
        <taxon>Scleractinia</taxon>
        <taxon>Astrocoeniina</taxon>
        <taxon>Pocilloporidae</taxon>
        <taxon>Pocillopora</taxon>
    </lineage>
</organism>
<comment type="caution">
    <text evidence="1">The sequence shown here is derived from an EMBL/GenBank/DDBJ whole genome shotgun (WGS) entry which is preliminary data.</text>
</comment>
<dbReference type="EMBL" id="RCHS01002104">
    <property type="protein sequence ID" value="RMX49543.1"/>
    <property type="molecule type" value="Genomic_DNA"/>
</dbReference>
<name>A0A3M6U789_POCDA</name>